<dbReference type="PANTHER" id="PTHR38248">
    <property type="entry name" value="FUNK1 6"/>
    <property type="match status" value="1"/>
</dbReference>
<accession>A0A4S2MIC9</accession>
<dbReference type="InParanoid" id="A0A4S2MIC9"/>
<dbReference type="EMBL" id="ML220170">
    <property type="protein sequence ID" value="TGZ76650.1"/>
    <property type="molecule type" value="Genomic_DNA"/>
</dbReference>
<name>A0A4S2MIC9_9PEZI</name>
<gene>
    <name evidence="1" type="ORF">EX30DRAFT_375309</name>
</gene>
<dbReference type="STRING" id="341454.A0A4S2MIC9"/>
<feature type="non-terminal residue" evidence="1">
    <location>
        <position position="335"/>
    </location>
</feature>
<evidence type="ECO:0000313" key="2">
    <source>
        <dbReference type="Proteomes" id="UP000298138"/>
    </source>
</evidence>
<dbReference type="Proteomes" id="UP000298138">
    <property type="component" value="Unassembled WGS sequence"/>
</dbReference>
<evidence type="ECO:0008006" key="3">
    <source>
        <dbReference type="Google" id="ProtNLM"/>
    </source>
</evidence>
<sequence>MTLSEEEARISREYPCRTDLSWMSFNAHVEELKRKIEHNSTGLLPHASASSEDFDKLLRSSSLLTTVTPAISGLLALLLSFDAAKQLPSRSKPGSKLGTDMPNFMADLSSNRRNLEIGAIATLLSTFIHEATDDGIWSVVYGLVAPVTPPTTPRATIGSVLDTPIRFSSGSVHNTSESRTYMDGVIRNEIADHIYIDLPDFFTTFFDSVDGLQSLAEAVFTKCRQSGSYAQEGQAGRWRSFPATCRESEVVTWFREEVEALAKFALEETQGTARLDSRRVISSGDRPLPGSTAPRKLDIGFRIFKGQDDVETTPAGNQDTVECRWEEVLVPGELK</sequence>
<dbReference type="PANTHER" id="PTHR38248:SF2">
    <property type="entry name" value="FUNK1 11"/>
    <property type="match status" value="1"/>
</dbReference>
<reference evidence="1 2" key="1">
    <citation type="submission" date="2019-04" db="EMBL/GenBank/DDBJ databases">
        <title>Comparative genomics and transcriptomics to analyze fruiting body development in filamentous ascomycetes.</title>
        <authorList>
            <consortium name="DOE Joint Genome Institute"/>
            <person name="Lutkenhaus R."/>
            <person name="Traeger S."/>
            <person name="Breuer J."/>
            <person name="Kuo A."/>
            <person name="Lipzen A."/>
            <person name="Pangilinan J."/>
            <person name="Dilworth D."/>
            <person name="Sandor L."/>
            <person name="Poggeler S."/>
            <person name="Barry K."/>
            <person name="Grigoriev I.V."/>
            <person name="Nowrousian M."/>
        </authorList>
    </citation>
    <scope>NUCLEOTIDE SEQUENCE [LARGE SCALE GENOMIC DNA]</scope>
    <source>
        <strain evidence="1 2">CBS 389.68</strain>
    </source>
</reference>
<protein>
    <recommendedName>
        <fullName evidence="3">Fungal-type protein kinase domain-containing protein</fullName>
    </recommendedName>
</protein>
<dbReference type="OrthoDB" id="5584477at2759"/>
<keyword evidence="2" id="KW-1185">Reference proteome</keyword>
<organism evidence="1 2">
    <name type="scientific">Ascodesmis nigricans</name>
    <dbReference type="NCBI Taxonomy" id="341454"/>
    <lineage>
        <taxon>Eukaryota</taxon>
        <taxon>Fungi</taxon>
        <taxon>Dikarya</taxon>
        <taxon>Ascomycota</taxon>
        <taxon>Pezizomycotina</taxon>
        <taxon>Pezizomycetes</taxon>
        <taxon>Pezizales</taxon>
        <taxon>Ascodesmidaceae</taxon>
        <taxon>Ascodesmis</taxon>
    </lineage>
</organism>
<proteinExistence type="predicted"/>
<dbReference type="AlphaFoldDB" id="A0A4S2MIC9"/>
<evidence type="ECO:0000313" key="1">
    <source>
        <dbReference type="EMBL" id="TGZ76650.1"/>
    </source>
</evidence>